<accession>A0ABQ1J152</accession>
<keyword evidence="4" id="KW-1003">Cell membrane</keyword>
<feature type="transmembrane region" description="Helical" evidence="8">
    <location>
        <begin position="91"/>
        <end position="110"/>
    </location>
</feature>
<keyword evidence="3 8" id="KW-0813">Transport</keyword>
<reference evidence="11" key="1">
    <citation type="journal article" date="2019" name="Int. J. Syst. Evol. Microbiol.">
        <title>The Global Catalogue of Microorganisms (GCM) 10K type strain sequencing project: providing services to taxonomists for standard genome sequencing and annotation.</title>
        <authorList>
            <consortium name="The Broad Institute Genomics Platform"/>
            <consortium name="The Broad Institute Genome Sequencing Center for Infectious Disease"/>
            <person name="Wu L."/>
            <person name="Ma J."/>
        </authorList>
    </citation>
    <scope>NUCLEOTIDE SEQUENCE [LARGE SCALE GENOMIC DNA]</scope>
    <source>
        <strain evidence="11">CGMCC 1.10188</strain>
    </source>
</reference>
<keyword evidence="8" id="KW-0997">Cell inner membrane</keyword>
<dbReference type="InterPro" id="IPR020846">
    <property type="entry name" value="MFS_dom"/>
</dbReference>
<proteinExistence type="inferred from homology"/>
<feature type="transmembrane region" description="Helical" evidence="8">
    <location>
        <begin position="149"/>
        <end position="173"/>
    </location>
</feature>
<evidence type="ECO:0000256" key="8">
    <source>
        <dbReference type="RuleBase" id="RU365088"/>
    </source>
</evidence>
<dbReference type="PANTHER" id="PTHR23502:SF132">
    <property type="entry name" value="POLYAMINE TRANSPORTER 2-RELATED"/>
    <property type="match status" value="1"/>
</dbReference>
<feature type="transmembrane region" description="Helical" evidence="8">
    <location>
        <begin position="264"/>
        <end position="282"/>
    </location>
</feature>
<dbReference type="Gene3D" id="1.20.1720.10">
    <property type="entry name" value="Multidrug resistance protein D"/>
    <property type="match status" value="1"/>
</dbReference>
<feature type="transmembrane region" description="Helical" evidence="8">
    <location>
        <begin position="364"/>
        <end position="385"/>
    </location>
</feature>
<dbReference type="CDD" id="cd17320">
    <property type="entry name" value="MFS_MdfA_MDR_like"/>
    <property type="match status" value="1"/>
</dbReference>
<evidence type="ECO:0000256" key="6">
    <source>
        <dbReference type="ARBA" id="ARBA00022989"/>
    </source>
</evidence>
<evidence type="ECO:0000259" key="9">
    <source>
        <dbReference type="PROSITE" id="PS50850"/>
    </source>
</evidence>
<evidence type="ECO:0000313" key="10">
    <source>
        <dbReference type="EMBL" id="GGB57476.1"/>
    </source>
</evidence>
<dbReference type="Pfam" id="PF07690">
    <property type="entry name" value="MFS_1"/>
    <property type="match status" value="1"/>
</dbReference>
<feature type="transmembrane region" description="Helical" evidence="8">
    <location>
        <begin position="324"/>
        <end position="344"/>
    </location>
</feature>
<feature type="transmembrane region" description="Helical" evidence="8">
    <location>
        <begin position="21"/>
        <end position="40"/>
    </location>
</feature>
<feature type="domain" description="Major facilitator superfamily (MFS) profile" evidence="9">
    <location>
        <begin position="22"/>
        <end position="413"/>
    </location>
</feature>
<dbReference type="NCBIfam" id="TIGR00710">
    <property type="entry name" value="efflux_Bcr_CflA"/>
    <property type="match status" value="1"/>
</dbReference>
<dbReference type="PROSITE" id="PS50850">
    <property type="entry name" value="MFS"/>
    <property type="match status" value="1"/>
</dbReference>
<feature type="transmembrane region" description="Helical" evidence="8">
    <location>
        <begin position="60"/>
        <end position="79"/>
    </location>
</feature>
<protein>
    <recommendedName>
        <fullName evidence="8">Bcr/CflA family efflux transporter</fullName>
    </recommendedName>
</protein>
<evidence type="ECO:0000256" key="4">
    <source>
        <dbReference type="ARBA" id="ARBA00022475"/>
    </source>
</evidence>
<dbReference type="PANTHER" id="PTHR23502">
    <property type="entry name" value="MAJOR FACILITATOR SUPERFAMILY"/>
    <property type="match status" value="1"/>
</dbReference>
<comment type="subcellular location">
    <subcellularLocation>
        <location evidence="8">Cell inner membrane</location>
        <topology evidence="8">Multi-pass membrane protein</topology>
    </subcellularLocation>
    <subcellularLocation>
        <location evidence="1">Cell membrane</location>
        <topology evidence="1">Multi-pass membrane protein</topology>
    </subcellularLocation>
</comment>
<comment type="caution">
    <text evidence="10">The sequence shown here is derived from an EMBL/GenBank/DDBJ whole genome shotgun (WGS) entry which is preliminary data.</text>
</comment>
<feature type="transmembrane region" description="Helical" evidence="8">
    <location>
        <begin position="116"/>
        <end position="137"/>
    </location>
</feature>
<evidence type="ECO:0000256" key="7">
    <source>
        <dbReference type="ARBA" id="ARBA00023136"/>
    </source>
</evidence>
<evidence type="ECO:0000256" key="1">
    <source>
        <dbReference type="ARBA" id="ARBA00004651"/>
    </source>
</evidence>
<evidence type="ECO:0000256" key="5">
    <source>
        <dbReference type="ARBA" id="ARBA00022692"/>
    </source>
</evidence>
<evidence type="ECO:0000313" key="11">
    <source>
        <dbReference type="Proteomes" id="UP000603352"/>
    </source>
</evidence>
<dbReference type="EMBL" id="BMDZ01000072">
    <property type="protein sequence ID" value="GGB57476.1"/>
    <property type="molecule type" value="Genomic_DNA"/>
</dbReference>
<organism evidence="10 11">
    <name type="scientific">Tistrella bauzanensis</name>
    <dbReference type="NCBI Taxonomy" id="657419"/>
    <lineage>
        <taxon>Bacteria</taxon>
        <taxon>Pseudomonadati</taxon>
        <taxon>Pseudomonadota</taxon>
        <taxon>Alphaproteobacteria</taxon>
        <taxon>Geminicoccales</taxon>
        <taxon>Geminicoccaceae</taxon>
        <taxon>Tistrella</taxon>
    </lineage>
</organism>
<feature type="transmembrane region" description="Helical" evidence="8">
    <location>
        <begin position="179"/>
        <end position="200"/>
    </location>
</feature>
<dbReference type="InterPro" id="IPR011701">
    <property type="entry name" value="MFS"/>
</dbReference>
<keyword evidence="6 8" id="KW-1133">Transmembrane helix</keyword>
<comment type="similarity">
    <text evidence="2 8">Belongs to the major facilitator superfamily. Bcr/CmlA family.</text>
</comment>
<keyword evidence="7 8" id="KW-0472">Membrane</keyword>
<name>A0ABQ1J152_9PROT</name>
<dbReference type="InterPro" id="IPR004812">
    <property type="entry name" value="Efflux_drug-R_Bcr/CmlA"/>
</dbReference>
<feature type="transmembrane region" description="Helical" evidence="8">
    <location>
        <begin position="229"/>
        <end position="249"/>
    </location>
</feature>
<gene>
    <name evidence="10" type="ORF">GCM10011505_42950</name>
</gene>
<feature type="transmembrane region" description="Helical" evidence="8">
    <location>
        <begin position="294"/>
        <end position="318"/>
    </location>
</feature>
<dbReference type="SUPFAM" id="SSF103473">
    <property type="entry name" value="MFS general substrate transporter"/>
    <property type="match status" value="1"/>
</dbReference>
<evidence type="ECO:0000256" key="2">
    <source>
        <dbReference type="ARBA" id="ARBA00006236"/>
    </source>
</evidence>
<feature type="transmembrane region" description="Helical" evidence="8">
    <location>
        <begin position="391"/>
        <end position="410"/>
    </location>
</feature>
<sequence>MTDHSRPTDTAGPTARPAAPPMLRLALILGLLAAFGPLSIDMYLPAFPAIASDLAADPSAVQATLALFFAGLAGGQLIYGPLADRLGRRLPLLAGVVLYTVGSIGCALAADVDALVMWRLVQALGGCAGMVMSRAVIRDLFDERGSAIMLARLMLVMGAAPILAPLIGGQLLVVAGWRSIFWVLTGAGVLALVVVALALPESLPADRRRRQGVAAIGLTYLRFALDRRFIAPALAGGAAMGAMFAYIAGSPFVFIDLYGVGPGAYGWLFGTNAAGLILASQMNARLVRGRSPAAIMRMACTTQAVAGVSLAAIVATGIAPVGTATGLAMLMVPLFLCIAVNGLIMPNATAVAMSPFGARAGSAAALLGLLQFGTGAISAALVGALDDGSAWPMAAAIALMGLANAGFGWWTPRPASPATGP</sequence>
<dbReference type="InterPro" id="IPR036259">
    <property type="entry name" value="MFS_trans_sf"/>
</dbReference>
<keyword evidence="5 8" id="KW-0812">Transmembrane</keyword>
<dbReference type="Proteomes" id="UP000603352">
    <property type="component" value="Unassembled WGS sequence"/>
</dbReference>
<evidence type="ECO:0000256" key="3">
    <source>
        <dbReference type="ARBA" id="ARBA00022448"/>
    </source>
</evidence>
<keyword evidence="11" id="KW-1185">Reference proteome</keyword>